<dbReference type="EMBL" id="JAPFFF010000040">
    <property type="protein sequence ID" value="KAK8841706.1"/>
    <property type="molecule type" value="Genomic_DNA"/>
</dbReference>
<accession>A0ABR2H6B9</accession>
<comment type="caution">
    <text evidence="1">The sequence shown here is derived from an EMBL/GenBank/DDBJ whole genome shotgun (WGS) entry which is preliminary data.</text>
</comment>
<sequence length="229" mass="27269">MFEKPGEKNETSFFMAPGTIQDLIDNMVYQRRHLWMLKNYKLKIRFNNHVCCPNESMFDDGITNNARVIVDVNWNTWVEINNSVVRCNLDDPVDELICRYVMMKKVKIDGIPCLSNYTVNVDLNSSSTIRNCGIVEMDKLEFNCIQTDNYVSIKYNRVCYDPNHSIRTLKLMWILATKQWIPINKLRAHYFFFDEKDYDKSIDQFFSNGYQCEFREMNLMPEFFGNLQY</sequence>
<protein>
    <submittedName>
        <fullName evidence="1">Uncharacterized protein</fullName>
    </submittedName>
</protein>
<keyword evidence="2" id="KW-1185">Reference proteome</keyword>
<name>A0ABR2H6B9_9EUKA</name>
<dbReference type="Proteomes" id="UP001470230">
    <property type="component" value="Unassembled WGS sequence"/>
</dbReference>
<proteinExistence type="predicted"/>
<evidence type="ECO:0000313" key="2">
    <source>
        <dbReference type="Proteomes" id="UP001470230"/>
    </source>
</evidence>
<reference evidence="1 2" key="1">
    <citation type="submission" date="2024-04" db="EMBL/GenBank/DDBJ databases">
        <title>Tritrichomonas musculus Genome.</title>
        <authorList>
            <person name="Alves-Ferreira E."/>
            <person name="Grigg M."/>
            <person name="Lorenzi H."/>
            <person name="Galac M."/>
        </authorList>
    </citation>
    <scope>NUCLEOTIDE SEQUENCE [LARGE SCALE GENOMIC DNA]</scope>
    <source>
        <strain evidence="1 2">EAF2021</strain>
    </source>
</reference>
<gene>
    <name evidence="1" type="ORF">M9Y10_026650</name>
</gene>
<organism evidence="1 2">
    <name type="scientific">Tritrichomonas musculus</name>
    <dbReference type="NCBI Taxonomy" id="1915356"/>
    <lineage>
        <taxon>Eukaryota</taxon>
        <taxon>Metamonada</taxon>
        <taxon>Parabasalia</taxon>
        <taxon>Tritrichomonadida</taxon>
        <taxon>Tritrichomonadidae</taxon>
        <taxon>Tritrichomonas</taxon>
    </lineage>
</organism>
<evidence type="ECO:0000313" key="1">
    <source>
        <dbReference type="EMBL" id="KAK8841706.1"/>
    </source>
</evidence>